<feature type="transmembrane region" description="Helical" evidence="1">
    <location>
        <begin position="131"/>
        <end position="151"/>
    </location>
</feature>
<feature type="transmembrane region" description="Helical" evidence="1">
    <location>
        <begin position="61"/>
        <end position="81"/>
    </location>
</feature>
<keyword evidence="1" id="KW-0472">Membrane</keyword>
<sequence length="167" mass="18814">MADAAPPPFPASAGILFGLGLGGFFDGIVLHQLLQWHHMLSTWYPIDTIDNLKLNTTWDGIFHSLTYLFIVGGLFISWRAAQRRRWAWSSRRFIGLLLIGWGLFNLVEGTIDHQLLAVHRVNETVPEPQRIYWDIGFLVWGAAMVITGWWITRSEGASDAAIVSGPR</sequence>
<feature type="transmembrane region" description="Helical" evidence="1">
    <location>
        <begin position="93"/>
        <end position="111"/>
    </location>
</feature>
<dbReference type="OrthoDB" id="5190099at2"/>
<keyword evidence="1" id="KW-0812">Transmembrane</keyword>
<dbReference type="Proteomes" id="UP000256343">
    <property type="component" value="Unassembled WGS sequence"/>
</dbReference>
<dbReference type="EMBL" id="UFQQ01000011">
    <property type="protein sequence ID" value="SSW91315.1"/>
    <property type="molecule type" value="Genomic_DNA"/>
</dbReference>
<keyword evidence="5" id="KW-1185">Reference proteome</keyword>
<dbReference type="EMBL" id="QRDT01000011">
    <property type="protein sequence ID" value="RED33239.1"/>
    <property type="molecule type" value="Genomic_DNA"/>
</dbReference>
<evidence type="ECO:0000256" key="1">
    <source>
        <dbReference type="SAM" id="Phobius"/>
    </source>
</evidence>
<dbReference type="AlphaFoldDB" id="A0A336JNJ8"/>
<evidence type="ECO:0000313" key="4">
    <source>
        <dbReference type="Proteomes" id="UP000252631"/>
    </source>
</evidence>
<protein>
    <submittedName>
        <fullName evidence="2 3">Membrane protein</fullName>
    </submittedName>
</protein>
<reference evidence="2 5" key="2">
    <citation type="submission" date="2018-07" db="EMBL/GenBank/DDBJ databases">
        <title>Genomic Encyclopedia of Archaeal and Bacterial Type Strains, Phase II (KMG-II): from individual species to whole genera.</title>
        <authorList>
            <person name="Goeker M."/>
        </authorList>
    </citation>
    <scope>NUCLEOTIDE SEQUENCE [LARGE SCALE GENOMIC DNA]</scope>
    <source>
        <strain evidence="2 5">JA575</strain>
    </source>
</reference>
<dbReference type="Proteomes" id="UP000252631">
    <property type="component" value="Unassembled WGS sequence"/>
</dbReference>
<organism evidence="3 4">
    <name type="scientific">Rhodopseudomonas pentothenatexigens</name>
    <dbReference type="NCBI Taxonomy" id="999699"/>
    <lineage>
        <taxon>Bacteria</taxon>
        <taxon>Pseudomonadati</taxon>
        <taxon>Pseudomonadota</taxon>
        <taxon>Alphaproteobacteria</taxon>
        <taxon>Hyphomicrobiales</taxon>
        <taxon>Nitrobacteraceae</taxon>
        <taxon>Rhodopseudomonas</taxon>
    </lineage>
</organism>
<reference evidence="3 4" key="1">
    <citation type="submission" date="2017-08" db="EMBL/GenBank/DDBJ databases">
        <authorList>
            <person name="de Groot N.N."/>
        </authorList>
    </citation>
    <scope>NUCLEOTIDE SEQUENCE [LARGE SCALE GENOMIC DNA]</scope>
    <source>
        <strain evidence="3 4">JA575</strain>
    </source>
</reference>
<name>A0A336JNJ8_9BRAD</name>
<feature type="transmembrane region" description="Helical" evidence="1">
    <location>
        <begin position="12"/>
        <end position="34"/>
    </location>
</feature>
<keyword evidence="1" id="KW-1133">Transmembrane helix</keyword>
<dbReference type="Pfam" id="PF10002">
    <property type="entry name" value="DUF2243"/>
    <property type="match status" value="1"/>
</dbReference>
<dbReference type="RefSeq" id="WP_114358361.1">
    <property type="nucleotide sequence ID" value="NZ_QRDT01000011.1"/>
</dbReference>
<evidence type="ECO:0000313" key="2">
    <source>
        <dbReference type="EMBL" id="RED33239.1"/>
    </source>
</evidence>
<evidence type="ECO:0000313" key="3">
    <source>
        <dbReference type="EMBL" id="SSW91315.1"/>
    </source>
</evidence>
<proteinExistence type="predicted"/>
<evidence type="ECO:0000313" key="5">
    <source>
        <dbReference type="Proteomes" id="UP000256343"/>
    </source>
</evidence>
<accession>A0A336JNJ8</accession>
<dbReference type="InterPro" id="IPR018719">
    <property type="entry name" value="DUF2243_membrane"/>
</dbReference>
<gene>
    <name evidence="2" type="ORF">BJ125_11176</name>
    <name evidence="3" type="ORF">SAMN05892882_11176</name>
</gene>